<dbReference type="EMBL" id="JACHIN010000018">
    <property type="protein sequence ID" value="MBB5083604.1"/>
    <property type="molecule type" value="Genomic_DNA"/>
</dbReference>
<keyword evidence="1" id="KW-0812">Transmembrane</keyword>
<sequence length="41" mass="4624">MGLWFVVMISIGSIIAIAMSVLLVRVVVHQIGDGELRMRRR</sequence>
<keyword evidence="1" id="KW-1133">Transmembrane helix</keyword>
<evidence type="ECO:0000256" key="1">
    <source>
        <dbReference type="SAM" id="Phobius"/>
    </source>
</evidence>
<keyword evidence="1" id="KW-0472">Membrane</keyword>
<gene>
    <name evidence="2" type="ORF">HNR40_009109</name>
</gene>
<dbReference type="AlphaFoldDB" id="A0A7W8EL80"/>
<dbReference type="RefSeq" id="WP_281395826.1">
    <property type="nucleotide sequence ID" value="NZ_JACHIN010000018.1"/>
</dbReference>
<keyword evidence="3" id="KW-1185">Reference proteome</keyword>
<reference evidence="2 3" key="1">
    <citation type="submission" date="2020-08" db="EMBL/GenBank/DDBJ databases">
        <title>Genomic Encyclopedia of Type Strains, Phase IV (KMG-IV): sequencing the most valuable type-strain genomes for metagenomic binning, comparative biology and taxonomic classification.</title>
        <authorList>
            <person name="Goeker M."/>
        </authorList>
    </citation>
    <scope>NUCLEOTIDE SEQUENCE [LARGE SCALE GENOMIC DNA]</scope>
    <source>
        <strain evidence="2 3">DSM 45385</strain>
    </source>
</reference>
<evidence type="ECO:0000313" key="3">
    <source>
        <dbReference type="Proteomes" id="UP000568380"/>
    </source>
</evidence>
<dbReference type="Proteomes" id="UP000568380">
    <property type="component" value="Unassembled WGS sequence"/>
</dbReference>
<proteinExistence type="predicted"/>
<organism evidence="2 3">
    <name type="scientific">Nonomuraea endophytica</name>
    <dbReference type="NCBI Taxonomy" id="714136"/>
    <lineage>
        <taxon>Bacteria</taxon>
        <taxon>Bacillati</taxon>
        <taxon>Actinomycetota</taxon>
        <taxon>Actinomycetes</taxon>
        <taxon>Streptosporangiales</taxon>
        <taxon>Streptosporangiaceae</taxon>
        <taxon>Nonomuraea</taxon>
    </lineage>
</organism>
<accession>A0A7W8EL80</accession>
<comment type="caution">
    <text evidence="2">The sequence shown here is derived from an EMBL/GenBank/DDBJ whole genome shotgun (WGS) entry which is preliminary data.</text>
</comment>
<evidence type="ECO:0000313" key="2">
    <source>
        <dbReference type="EMBL" id="MBB5083604.1"/>
    </source>
</evidence>
<protein>
    <submittedName>
        <fullName evidence="2">Uncharacterized protein</fullName>
    </submittedName>
</protein>
<feature type="transmembrane region" description="Helical" evidence="1">
    <location>
        <begin position="6"/>
        <end position="28"/>
    </location>
</feature>
<name>A0A7W8EL80_9ACTN</name>